<proteinExistence type="predicted"/>
<reference evidence="1 2" key="1">
    <citation type="submission" date="2016-11" db="EMBL/GenBank/DDBJ databases">
        <authorList>
            <person name="Jaros S."/>
            <person name="Januszkiewicz K."/>
            <person name="Wedrychowicz H."/>
        </authorList>
    </citation>
    <scope>NUCLEOTIDE SEQUENCE [LARGE SCALE GENOMIC DNA]</scope>
    <source>
        <strain evidence="1 2">DSM 21637</strain>
    </source>
</reference>
<dbReference type="AlphaFoldDB" id="A0A1K1V433"/>
<organism evidence="1 2">
    <name type="scientific">Marinospirillum alkaliphilum DSM 21637</name>
    <dbReference type="NCBI Taxonomy" id="1122209"/>
    <lineage>
        <taxon>Bacteria</taxon>
        <taxon>Pseudomonadati</taxon>
        <taxon>Pseudomonadota</taxon>
        <taxon>Gammaproteobacteria</taxon>
        <taxon>Oceanospirillales</taxon>
        <taxon>Oceanospirillaceae</taxon>
        <taxon>Marinospirillum</taxon>
    </lineage>
</organism>
<name>A0A1K1V433_9GAMM</name>
<accession>A0A1K1V433</accession>
<dbReference type="RefSeq" id="WP_072325023.1">
    <property type="nucleotide sequence ID" value="NZ_FPJW01000002.1"/>
</dbReference>
<evidence type="ECO:0000313" key="2">
    <source>
        <dbReference type="Proteomes" id="UP000182350"/>
    </source>
</evidence>
<dbReference type="EMBL" id="FPJW01000002">
    <property type="protein sequence ID" value="SFX19864.1"/>
    <property type="molecule type" value="Genomic_DNA"/>
</dbReference>
<gene>
    <name evidence="1" type="ORF">SAMN02745752_00769</name>
</gene>
<sequence>MKKIGLIGALLLVLLIGASIMTGRLFDQQLHQMTEELLLDPRVELLGMQTEKGLFSSSGSQQLAMDLDGMAQLVIETRWQTRHFPGWLTYQGDVQLLMEGAGETFNVFEELGIQPPVYQGRADWRKATWQMSLAPFEFQDGSLVFQTTELQMQGVYYYSGQQQASFSVAHMTLEDKGYQATRLDLHNLALKMDQSGSYPWVSGDLLMSLERAEFAGPQGQLLINNPSWSQQLHFDARAFDLALQLDLGEISALGQPLASGKLALKTRDVNGQAMADLLELMGRNPDLAQASEADLEQAMNALDRLLAGSPALLLERLDFSIKAPFVVDQKAVGELAFDGRNLPVSYLQQMGEGQLDPEDLFNRIRLELTFDQIHPGLLMMVGIPPFMVDPTQPEQKLVMENGEVRLNGQLLPF</sequence>
<protein>
    <submittedName>
        <fullName evidence="1">Uncharacterized protein</fullName>
    </submittedName>
</protein>
<dbReference type="STRING" id="1122209.SAMN02745752_00769"/>
<evidence type="ECO:0000313" key="1">
    <source>
        <dbReference type="EMBL" id="SFX19864.1"/>
    </source>
</evidence>
<dbReference type="Proteomes" id="UP000182350">
    <property type="component" value="Unassembled WGS sequence"/>
</dbReference>
<dbReference type="Pfam" id="PF06097">
    <property type="entry name" value="DUF945"/>
    <property type="match status" value="1"/>
</dbReference>
<dbReference type="InterPro" id="IPR010352">
    <property type="entry name" value="DUF945"/>
</dbReference>
<dbReference type="OrthoDB" id="6113855at2"/>
<keyword evidence="2" id="KW-1185">Reference proteome</keyword>